<accession>A0A5D2TU70</accession>
<organism evidence="1 2">
    <name type="scientific">Gossypium mustelinum</name>
    <name type="common">Cotton</name>
    <name type="synonym">Gossypium caicoense</name>
    <dbReference type="NCBI Taxonomy" id="34275"/>
    <lineage>
        <taxon>Eukaryota</taxon>
        <taxon>Viridiplantae</taxon>
        <taxon>Streptophyta</taxon>
        <taxon>Embryophyta</taxon>
        <taxon>Tracheophyta</taxon>
        <taxon>Spermatophyta</taxon>
        <taxon>Magnoliopsida</taxon>
        <taxon>eudicotyledons</taxon>
        <taxon>Gunneridae</taxon>
        <taxon>Pentapetalae</taxon>
        <taxon>rosids</taxon>
        <taxon>malvids</taxon>
        <taxon>Malvales</taxon>
        <taxon>Malvaceae</taxon>
        <taxon>Malvoideae</taxon>
        <taxon>Gossypium</taxon>
    </lineage>
</organism>
<dbReference type="EMBL" id="CM017656">
    <property type="protein sequence ID" value="TYI68235.1"/>
    <property type="molecule type" value="Genomic_DNA"/>
</dbReference>
<proteinExistence type="predicted"/>
<reference evidence="1 2" key="1">
    <citation type="submission" date="2019-07" db="EMBL/GenBank/DDBJ databases">
        <title>WGS assembly of Gossypium mustelinum.</title>
        <authorList>
            <person name="Chen Z.J."/>
            <person name="Sreedasyam A."/>
            <person name="Ando A."/>
            <person name="Song Q."/>
            <person name="De L."/>
            <person name="Hulse-Kemp A."/>
            <person name="Ding M."/>
            <person name="Ye W."/>
            <person name="Kirkbride R."/>
            <person name="Jenkins J."/>
            <person name="Plott C."/>
            <person name="Lovell J."/>
            <person name="Lin Y.-M."/>
            <person name="Vaughn R."/>
            <person name="Liu B."/>
            <person name="Li W."/>
            <person name="Simpson S."/>
            <person name="Scheffler B."/>
            <person name="Saski C."/>
            <person name="Grover C."/>
            <person name="Hu G."/>
            <person name="Conover J."/>
            <person name="Carlson J."/>
            <person name="Shu S."/>
            <person name="Boston L."/>
            <person name="Williams M."/>
            <person name="Peterson D."/>
            <person name="Mcgee K."/>
            <person name="Jones D."/>
            <person name="Wendel J."/>
            <person name="Stelly D."/>
            <person name="Grimwood J."/>
            <person name="Schmutz J."/>
        </authorList>
    </citation>
    <scope>NUCLEOTIDE SEQUENCE [LARGE SCALE GENOMIC DNA]</scope>
    <source>
        <strain evidence="1">1408120.09</strain>
    </source>
</reference>
<name>A0A5D2TU70_GOSMU</name>
<gene>
    <name evidence="1" type="ORF">E1A91_D08G075700v1</name>
</gene>
<protein>
    <submittedName>
        <fullName evidence="1">Uncharacterized protein</fullName>
    </submittedName>
</protein>
<evidence type="ECO:0000313" key="1">
    <source>
        <dbReference type="EMBL" id="TYI68235.1"/>
    </source>
</evidence>
<sequence>MAVHYHTMVFRCHLRWCRFLFRVGFRNSKVAYPN</sequence>
<dbReference type="Proteomes" id="UP000323597">
    <property type="component" value="Chromosome D08"/>
</dbReference>
<evidence type="ECO:0000313" key="2">
    <source>
        <dbReference type="Proteomes" id="UP000323597"/>
    </source>
</evidence>
<keyword evidence="2" id="KW-1185">Reference proteome</keyword>
<dbReference type="AlphaFoldDB" id="A0A5D2TU70"/>